<dbReference type="InterPro" id="IPR028889">
    <property type="entry name" value="USP"/>
</dbReference>
<keyword evidence="4" id="KW-1185">Reference proteome</keyword>
<dbReference type="WBParaSite" id="nRc.2.0.1.t34454-RA">
    <property type="protein sequence ID" value="nRc.2.0.1.t34454-RA"/>
    <property type="gene ID" value="nRc.2.0.1.g34454"/>
</dbReference>
<dbReference type="InterPro" id="IPR001394">
    <property type="entry name" value="Peptidase_C19_UCH"/>
</dbReference>
<evidence type="ECO:0000313" key="4">
    <source>
        <dbReference type="Proteomes" id="UP000887565"/>
    </source>
</evidence>
<dbReference type="PROSITE" id="PS50235">
    <property type="entry name" value="USP_3"/>
    <property type="match status" value="1"/>
</dbReference>
<dbReference type="GO" id="GO:0004843">
    <property type="term" value="F:cysteine-type deubiquitinase activity"/>
    <property type="evidence" value="ECO:0007669"/>
    <property type="project" value="UniProtKB-EC"/>
</dbReference>
<dbReference type="Gene3D" id="3.90.70.10">
    <property type="entry name" value="Cysteine proteinases"/>
    <property type="match status" value="1"/>
</dbReference>
<protein>
    <recommendedName>
        <fullName evidence="2">ubiquitinyl hydrolase 1</fullName>
        <ecNumber evidence="2">3.4.19.12</ecNumber>
    </recommendedName>
</protein>
<accession>A0A915K8E1</accession>
<comment type="catalytic activity">
    <reaction evidence="1">
        <text>Thiol-dependent hydrolysis of ester, thioester, amide, peptide and isopeptide bonds formed by the C-terminal Gly of ubiquitin (a 76-residue protein attached to proteins as an intracellular targeting signal).</text>
        <dbReference type="EC" id="3.4.19.12"/>
    </reaction>
</comment>
<sequence length="207" mass="23725">MYFWGDFDVLAFSQNKLGSEGRIARNLAVLIAALWLGRYKYVSPSDFKYTIGSLAVEFANYDQKDAQELLIFVLNGLHEDLNRISHKVAIPDQTETNIENFDQTADKSWKNFLANDRSIIIENFYGQFGSVTKCCHCSNASFIFEAFMSLTLPVVATNGKCTLNDCIDKFLSFERLTSDCSKCLASREIYKTMLFRRLPKYLIIHFN</sequence>
<dbReference type="OMA" id="HEARNHQ"/>
<dbReference type="InterPro" id="IPR038765">
    <property type="entry name" value="Papain-like_cys_pep_sf"/>
</dbReference>
<dbReference type="InterPro" id="IPR050185">
    <property type="entry name" value="Ub_carboxyl-term_hydrolase"/>
</dbReference>
<proteinExistence type="predicted"/>
<organism evidence="4 5">
    <name type="scientific">Romanomermis culicivorax</name>
    <name type="common">Nematode worm</name>
    <dbReference type="NCBI Taxonomy" id="13658"/>
    <lineage>
        <taxon>Eukaryota</taxon>
        <taxon>Metazoa</taxon>
        <taxon>Ecdysozoa</taxon>
        <taxon>Nematoda</taxon>
        <taxon>Enoplea</taxon>
        <taxon>Dorylaimia</taxon>
        <taxon>Mermithida</taxon>
        <taxon>Mermithoidea</taxon>
        <taxon>Mermithidae</taxon>
        <taxon>Romanomermis</taxon>
    </lineage>
</organism>
<evidence type="ECO:0000256" key="2">
    <source>
        <dbReference type="ARBA" id="ARBA00012759"/>
    </source>
</evidence>
<name>A0A915K8E1_ROMCU</name>
<evidence type="ECO:0000256" key="1">
    <source>
        <dbReference type="ARBA" id="ARBA00000707"/>
    </source>
</evidence>
<dbReference type="AlphaFoldDB" id="A0A915K8E1"/>
<feature type="domain" description="USP" evidence="3">
    <location>
        <begin position="1"/>
        <end position="207"/>
    </location>
</feature>
<dbReference type="EC" id="3.4.19.12" evidence="2"/>
<dbReference type="PANTHER" id="PTHR21646">
    <property type="entry name" value="UBIQUITIN CARBOXYL-TERMINAL HYDROLASE"/>
    <property type="match status" value="1"/>
</dbReference>
<dbReference type="SUPFAM" id="SSF54001">
    <property type="entry name" value="Cysteine proteinases"/>
    <property type="match status" value="1"/>
</dbReference>
<evidence type="ECO:0000259" key="3">
    <source>
        <dbReference type="PROSITE" id="PS50235"/>
    </source>
</evidence>
<dbReference type="PANTHER" id="PTHR21646:SF46">
    <property type="entry name" value="UBIQUITIN CARBOXYL-TERMINAL HYDROLASE"/>
    <property type="match status" value="1"/>
</dbReference>
<dbReference type="Pfam" id="PF00443">
    <property type="entry name" value="UCH"/>
    <property type="match status" value="1"/>
</dbReference>
<dbReference type="GO" id="GO:0016579">
    <property type="term" value="P:protein deubiquitination"/>
    <property type="evidence" value="ECO:0007669"/>
    <property type="project" value="InterPro"/>
</dbReference>
<reference evidence="5" key="1">
    <citation type="submission" date="2022-11" db="UniProtKB">
        <authorList>
            <consortium name="WormBaseParasite"/>
        </authorList>
    </citation>
    <scope>IDENTIFICATION</scope>
</reference>
<evidence type="ECO:0000313" key="5">
    <source>
        <dbReference type="WBParaSite" id="nRc.2.0.1.t34454-RA"/>
    </source>
</evidence>
<dbReference type="Proteomes" id="UP000887565">
    <property type="component" value="Unplaced"/>
</dbReference>